<dbReference type="Proteomes" id="UP000030759">
    <property type="component" value="Unassembled WGS sequence"/>
</dbReference>
<keyword evidence="6" id="KW-1015">Disulfide bond</keyword>
<dbReference type="GO" id="GO:0046427">
    <property type="term" value="P:positive regulation of receptor signaling pathway via JAK-STAT"/>
    <property type="evidence" value="ECO:0007669"/>
    <property type="project" value="TreeGrafter"/>
</dbReference>
<dbReference type="InterPro" id="IPR009079">
    <property type="entry name" value="4_helix_cytokine-like_core"/>
</dbReference>
<sequence>MYNSSESVLQRALILFGNFLEMELPLSKLHILAGTFLLLVLNLLLWEKAASIPECHTEEGGCWNPLVETFNSAINRAKNIRDLAEQMHQEFFHNEFSSKAFANLLTKMNRRDQAVLRARLYCHANSTNPPDHGTEHVNIKNKKYLKMLINYVGAWTSPLYHLTLELSAMPDAPETIISKANEIEENNKELLNDLRWILAKAYPTAHMKEKFPSWEHLPYIKSNNKANKFLAMFNLSYCLRLNIFFTVYHLRTLKCRIAGKDC</sequence>
<keyword evidence="8" id="KW-1133">Transmembrane helix</keyword>
<evidence type="ECO:0000256" key="4">
    <source>
        <dbReference type="ARBA" id="ARBA00022702"/>
    </source>
</evidence>
<keyword evidence="4" id="KW-0372">Hormone</keyword>
<protein>
    <submittedName>
        <fullName evidence="9 10">Prolactin-8A9-like</fullName>
    </submittedName>
</protein>
<dbReference type="GO" id="GO:0007565">
    <property type="term" value="P:female pregnancy"/>
    <property type="evidence" value="ECO:0007669"/>
    <property type="project" value="TreeGrafter"/>
</dbReference>
<dbReference type="PANTHER" id="PTHR11417:SF16">
    <property type="entry name" value="DECIDUAL PRL-RELATED PROTEIN-RELATED"/>
    <property type="match status" value="1"/>
</dbReference>
<name>A0A061ID60_CRIGR</name>
<organism evidence="9 11">
    <name type="scientific">Cricetulus griseus</name>
    <name type="common">Chinese hamster</name>
    <name type="synonym">Cricetulus barabensis griseus</name>
    <dbReference type="NCBI Taxonomy" id="10029"/>
    <lineage>
        <taxon>Eukaryota</taxon>
        <taxon>Metazoa</taxon>
        <taxon>Chordata</taxon>
        <taxon>Craniata</taxon>
        <taxon>Vertebrata</taxon>
        <taxon>Euteleostomi</taxon>
        <taxon>Mammalia</taxon>
        <taxon>Eutheria</taxon>
        <taxon>Euarchontoglires</taxon>
        <taxon>Glires</taxon>
        <taxon>Rodentia</taxon>
        <taxon>Myomorpha</taxon>
        <taxon>Muroidea</taxon>
        <taxon>Cricetidae</taxon>
        <taxon>Cricetinae</taxon>
        <taxon>Cricetulus</taxon>
    </lineage>
</organism>
<evidence type="ECO:0000256" key="7">
    <source>
        <dbReference type="ARBA" id="ARBA00023180"/>
    </source>
</evidence>
<dbReference type="GO" id="GO:0005148">
    <property type="term" value="F:prolactin receptor binding"/>
    <property type="evidence" value="ECO:0007669"/>
    <property type="project" value="TreeGrafter"/>
</dbReference>
<accession>A0A061ID60</accession>
<evidence type="ECO:0000256" key="6">
    <source>
        <dbReference type="ARBA" id="ARBA00023157"/>
    </source>
</evidence>
<dbReference type="EMBL" id="KE673265">
    <property type="protein sequence ID" value="ERE77715.1"/>
    <property type="molecule type" value="Genomic_DNA"/>
</dbReference>
<dbReference type="GO" id="GO:1903489">
    <property type="term" value="P:positive regulation of lactation"/>
    <property type="evidence" value="ECO:0007669"/>
    <property type="project" value="TreeGrafter"/>
</dbReference>
<dbReference type="GO" id="GO:0030879">
    <property type="term" value="P:mammary gland development"/>
    <property type="evidence" value="ECO:0007669"/>
    <property type="project" value="TreeGrafter"/>
</dbReference>
<gene>
    <name evidence="10" type="primary">LOC100760404</name>
    <name evidence="9" type="ORF">H671_3g10871</name>
</gene>
<evidence type="ECO:0000313" key="10">
    <source>
        <dbReference type="Ensembl" id="ENSCGRP00001019887.1"/>
    </source>
</evidence>
<dbReference type="InterPro" id="IPR001400">
    <property type="entry name" value="Somatotropin/Prolactin"/>
</dbReference>
<dbReference type="GO" id="GO:0005179">
    <property type="term" value="F:hormone activity"/>
    <property type="evidence" value="ECO:0007669"/>
    <property type="project" value="UniProtKB-KW"/>
</dbReference>
<reference evidence="10" key="3">
    <citation type="submission" date="2025-05" db="UniProtKB">
        <authorList>
            <consortium name="Ensembl"/>
        </authorList>
    </citation>
    <scope>IDENTIFICATION</scope>
</reference>
<dbReference type="SUPFAM" id="SSF47266">
    <property type="entry name" value="4-helical cytokines"/>
    <property type="match status" value="1"/>
</dbReference>
<dbReference type="CDD" id="cd10288">
    <property type="entry name" value="prolactin_like"/>
    <property type="match status" value="1"/>
</dbReference>
<evidence type="ECO:0000256" key="1">
    <source>
        <dbReference type="ARBA" id="ARBA00004613"/>
    </source>
</evidence>
<evidence type="ECO:0000256" key="2">
    <source>
        <dbReference type="ARBA" id="ARBA00008474"/>
    </source>
</evidence>
<evidence type="ECO:0000256" key="3">
    <source>
        <dbReference type="ARBA" id="ARBA00022525"/>
    </source>
</evidence>
<dbReference type="PANTHER" id="PTHR11417">
    <property type="entry name" value="SOMATOTROPIN,PROLACTIN"/>
    <property type="match status" value="1"/>
</dbReference>
<reference evidence="9" key="2">
    <citation type="submission" date="2013-03" db="EMBL/GenBank/DDBJ databases">
        <title>Chinese hamster genome sequenced from sorted chromosomes.</title>
        <authorList>
            <person name="Brinkrolf K."/>
            <person name="Rupp O."/>
            <person name="Laux H."/>
            <person name="Kollin F."/>
            <person name="Ernst W."/>
            <person name="Linke B."/>
            <person name="Kofler R."/>
            <person name="Romand S."/>
            <person name="Hesse F."/>
            <person name="Budach W.E."/>
            <person name="Galosy S."/>
            <person name="Muller D."/>
            <person name="Noll T."/>
            <person name="Wienberg J."/>
            <person name="Jostock T."/>
            <person name="Leonard M."/>
            <person name="Grillari J."/>
            <person name="Tauch A."/>
            <person name="Goesmann A."/>
            <person name="Helk B."/>
            <person name="Mott J.E."/>
            <person name="Puehler A."/>
            <person name="Borth N."/>
        </authorList>
    </citation>
    <scope>NUCLEOTIDE SEQUENCE</scope>
    <source>
        <strain evidence="9">17A/GY</strain>
    </source>
</reference>
<evidence type="ECO:0000256" key="8">
    <source>
        <dbReference type="SAM" id="Phobius"/>
    </source>
</evidence>
<evidence type="ECO:0000313" key="9">
    <source>
        <dbReference type="EMBL" id="ERE77715.1"/>
    </source>
</evidence>
<feature type="transmembrane region" description="Helical" evidence="8">
    <location>
        <begin position="29"/>
        <end position="46"/>
    </location>
</feature>
<reference evidence="11" key="1">
    <citation type="journal article" date="2013" name="Nat. Biotechnol.">
        <title>Chinese hamster genome sequenced from sorted chromosomes.</title>
        <authorList>
            <person name="Brinkrolf K."/>
            <person name="Rupp O."/>
            <person name="Laux H."/>
            <person name="Kollin F."/>
            <person name="Ernst W."/>
            <person name="Linke B."/>
            <person name="Kofler R."/>
            <person name="Romand S."/>
            <person name="Hesse F."/>
            <person name="Budach W.E."/>
            <person name="Galosy S."/>
            <person name="Muller D."/>
            <person name="Noll T."/>
            <person name="Wienberg J."/>
            <person name="Jostock T."/>
            <person name="Leonard M."/>
            <person name="Grillari J."/>
            <person name="Tauch A."/>
            <person name="Goesmann A."/>
            <person name="Helk B."/>
            <person name="Mott J.E."/>
            <person name="Puhler A."/>
            <person name="Borth N."/>
        </authorList>
    </citation>
    <scope>NUCLEOTIDE SEQUENCE [LARGE SCALE GENOMIC DNA]</scope>
    <source>
        <strain evidence="11">17A/GY</strain>
    </source>
</reference>
<keyword evidence="8" id="KW-0472">Membrane</keyword>
<dbReference type="GO" id="GO:0005615">
    <property type="term" value="C:extracellular space"/>
    <property type="evidence" value="ECO:0007669"/>
    <property type="project" value="TreeGrafter"/>
</dbReference>
<keyword evidence="8" id="KW-0812">Transmembrane</keyword>
<dbReference type="OMA" id="ASIPECH"/>
<dbReference type="Pfam" id="PF00103">
    <property type="entry name" value="Hormone_1"/>
    <property type="match status" value="1"/>
</dbReference>
<evidence type="ECO:0000256" key="5">
    <source>
        <dbReference type="ARBA" id="ARBA00022729"/>
    </source>
</evidence>
<dbReference type="FunFam" id="1.20.1250.10:FF:000036">
    <property type="entry name" value="Growth hormone d15"/>
    <property type="match status" value="1"/>
</dbReference>
<dbReference type="GO" id="GO:0031667">
    <property type="term" value="P:response to nutrient levels"/>
    <property type="evidence" value="ECO:0007669"/>
    <property type="project" value="TreeGrafter"/>
</dbReference>
<dbReference type="Gene3D" id="1.20.1250.10">
    <property type="match status" value="1"/>
</dbReference>
<keyword evidence="3" id="KW-0964">Secreted</keyword>
<keyword evidence="5" id="KW-0732">Signal</keyword>
<comment type="similarity">
    <text evidence="2">Belongs to the somatotropin/prolactin family.</text>
</comment>
<dbReference type="GO" id="GO:0008284">
    <property type="term" value="P:positive regulation of cell population proliferation"/>
    <property type="evidence" value="ECO:0007669"/>
    <property type="project" value="TreeGrafter"/>
</dbReference>
<evidence type="ECO:0000313" key="11">
    <source>
        <dbReference type="Proteomes" id="UP000030759"/>
    </source>
</evidence>
<keyword evidence="7" id="KW-0325">Glycoprotein</keyword>
<dbReference type="Proteomes" id="UP000694386">
    <property type="component" value="Unplaced"/>
</dbReference>
<comment type="subcellular location">
    <subcellularLocation>
        <location evidence="1">Secreted</location>
    </subcellularLocation>
</comment>
<proteinExistence type="inferred from homology"/>
<dbReference type="Ensembl" id="ENSCGRT00001024131.1">
    <property type="protein sequence ID" value="ENSCGRP00001019887.1"/>
    <property type="gene ID" value="ENSCGRG00001019195.1"/>
</dbReference>
<dbReference type="AlphaFoldDB" id="A0A061ID60"/>